<feature type="compositionally biased region" description="Basic residues" evidence="1">
    <location>
        <begin position="1"/>
        <end position="10"/>
    </location>
</feature>
<evidence type="ECO:0000313" key="3">
    <source>
        <dbReference type="EMBL" id="ORZ34399.1"/>
    </source>
</evidence>
<evidence type="ECO:0000256" key="1">
    <source>
        <dbReference type="SAM" id="MobiDB-lite"/>
    </source>
</evidence>
<name>A0A1Y2HIN9_9FUNG</name>
<protein>
    <recommendedName>
        <fullName evidence="2">YMC020W-like alpha/beta hydrolase domain-containing protein</fullName>
    </recommendedName>
</protein>
<dbReference type="PANTHER" id="PTHR47349">
    <property type="entry name" value="CHROMOSOME 8, WHOLE GENOME SHOTGUN SEQUENCE"/>
    <property type="match status" value="1"/>
</dbReference>
<dbReference type="Proteomes" id="UP000193411">
    <property type="component" value="Unassembled WGS sequence"/>
</dbReference>
<evidence type="ECO:0000313" key="4">
    <source>
        <dbReference type="Proteomes" id="UP000193411"/>
    </source>
</evidence>
<dbReference type="OrthoDB" id="5598028at2759"/>
<accession>A0A1Y2HIN9</accession>
<sequence length="564" mass="62341">MTPTRRRRRYPLTGGADTMSAAEGPGSDATTSTRAAIESAAANRPPRRKRHSPTNLIEPWLDFEPPPIQPVPPLPSPNLAPPPDPAGNAASALGRVPEQQASTSLWRKLRDWVGRWTSAAVPAAAAATGTAPSPPPPQLDPIFQAQRKSQWTAEHGIPPELSSICVIGVHGWFPMKVVQRVVGEPTGTSSKFCDQMHLALRQFIDTHYPGATLPDSAVTLIPLECQGRVEYRVDRMFEQVIDPTYHVPTSIDDRPNAKSYWQSKLETCRTVFVVSHSQGAPTSVMLAEKLVATGIIDLHTQSLVVLAQAGIFHGPFPANAQHLFEFNKHDSHLGKRVRDAAEDLLTRGAKLTLVSSWLDQVVPLYSSAFHALTHPNIYRAVFIDAPNAYPDDFLAHLVIFALNLRNHDLPDSDLLVYLSDVVAGSLYFGTAGHSTLYEDVRVFELAIHHLFHRSDTSRGGGGGHGGVYSWITKPRDWIASWATGSGADDAGADVRPFDAPMRLNTYHLPWIMHELVSNRAIRQHPDLSRELKRLVQLYREWDVSGSKVRQQLKYRLDALNRAKL</sequence>
<feature type="compositionally biased region" description="Pro residues" evidence="1">
    <location>
        <begin position="64"/>
        <end position="85"/>
    </location>
</feature>
<gene>
    <name evidence="3" type="ORF">BCR44DRAFT_1436184</name>
</gene>
<dbReference type="InterPro" id="IPR058933">
    <property type="entry name" value="YMC020W-like_ab_hydrolase"/>
</dbReference>
<feature type="region of interest" description="Disordered" evidence="1">
    <location>
        <begin position="1"/>
        <end position="91"/>
    </location>
</feature>
<dbReference type="PANTHER" id="PTHR47349:SF1">
    <property type="entry name" value="AER328WP"/>
    <property type="match status" value="1"/>
</dbReference>
<proteinExistence type="predicted"/>
<reference evidence="3 4" key="1">
    <citation type="submission" date="2016-07" db="EMBL/GenBank/DDBJ databases">
        <title>Pervasive Adenine N6-methylation of Active Genes in Fungi.</title>
        <authorList>
            <consortium name="DOE Joint Genome Institute"/>
            <person name="Mondo S.J."/>
            <person name="Dannebaum R.O."/>
            <person name="Kuo R.C."/>
            <person name="Labutti K."/>
            <person name="Haridas S."/>
            <person name="Kuo A."/>
            <person name="Salamov A."/>
            <person name="Ahrendt S.R."/>
            <person name="Lipzen A."/>
            <person name="Sullivan W."/>
            <person name="Andreopoulos W.B."/>
            <person name="Clum A."/>
            <person name="Lindquist E."/>
            <person name="Daum C."/>
            <person name="Ramamoorthy G.K."/>
            <person name="Gryganskyi A."/>
            <person name="Culley D."/>
            <person name="Magnuson J.K."/>
            <person name="James T.Y."/>
            <person name="O'Malley M.A."/>
            <person name="Stajich J.E."/>
            <person name="Spatafora J.W."/>
            <person name="Visel A."/>
            <person name="Grigoriev I.V."/>
        </authorList>
    </citation>
    <scope>NUCLEOTIDE SEQUENCE [LARGE SCALE GENOMIC DNA]</scope>
    <source>
        <strain evidence="3 4">PL171</strain>
    </source>
</reference>
<organism evidence="3 4">
    <name type="scientific">Catenaria anguillulae PL171</name>
    <dbReference type="NCBI Taxonomy" id="765915"/>
    <lineage>
        <taxon>Eukaryota</taxon>
        <taxon>Fungi</taxon>
        <taxon>Fungi incertae sedis</taxon>
        <taxon>Blastocladiomycota</taxon>
        <taxon>Blastocladiomycetes</taxon>
        <taxon>Blastocladiales</taxon>
        <taxon>Catenariaceae</taxon>
        <taxon>Catenaria</taxon>
    </lineage>
</organism>
<dbReference type="AlphaFoldDB" id="A0A1Y2HIN9"/>
<dbReference type="Pfam" id="PF26147">
    <property type="entry name" value="AB_HYDROLASE_YMC0-YMC35"/>
    <property type="match status" value="1"/>
</dbReference>
<feature type="domain" description="YMC020W-like alpha/beta hydrolase" evidence="2">
    <location>
        <begin position="156"/>
        <end position="455"/>
    </location>
</feature>
<keyword evidence="4" id="KW-1185">Reference proteome</keyword>
<evidence type="ECO:0000259" key="2">
    <source>
        <dbReference type="Pfam" id="PF26147"/>
    </source>
</evidence>
<comment type="caution">
    <text evidence="3">The sequence shown here is derived from an EMBL/GenBank/DDBJ whole genome shotgun (WGS) entry which is preliminary data.</text>
</comment>
<dbReference type="InterPro" id="IPR058934">
    <property type="entry name" value="YMC020W-like"/>
</dbReference>
<dbReference type="EMBL" id="MCFL01000028">
    <property type="protein sequence ID" value="ORZ34399.1"/>
    <property type="molecule type" value="Genomic_DNA"/>
</dbReference>